<dbReference type="Proteomes" id="UP000549157">
    <property type="component" value="Unassembled WGS sequence"/>
</dbReference>
<dbReference type="SUPFAM" id="SSF54909">
    <property type="entry name" value="Dimeric alpha+beta barrel"/>
    <property type="match status" value="1"/>
</dbReference>
<dbReference type="InterPro" id="IPR007138">
    <property type="entry name" value="ABM_dom"/>
</dbReference>
<gene>
    <name evidence="3" type="primary">Necab1</name>
    <name evidence="3" type="ORF">ZOSHYP_R02150</name>
</gene>
<protein>
    <submittedName>
        <fullName evidence="3">NECA1 protein</fullName>
    </submittedName>
</protein>
<evidence type="ECO:0000313" key="3">
    <source>
        <dbReference type="EMBL" id="NXR41059.1"/>
    </source>
</evidence>
<dbReference type="PANTHER" id="PTHR12178:SF11">
    <property type="entry name" value="N-TERMINAL EF-HAND CALCIUM-BINDING PROTEIN 1"/>
    <property type="match status" value="1"/>
</dbReference>
<dbReference type="PROSITE" id="PS51725">
    <property type="entry name" value="ABM"/>
    <property type="match status" value="1"/>
</dbReference>
<dbReference type="EMBL" id="VWYL01027992">
    <property type="protein sequence ID" value="NXR41059.1"/>
    <property type="molecule type" value="Genomic_DNA"/>
</dbReference>
<dbReference type="InterPro" id="IPR011008">
    <property type="entry name" value="Dimeric_a/b-barrel"/>
</dbReference>
<keyword evidence="1" id="KW-0472">Membrane</keyword>
<dbReference type="FunFam" id="3.30.70.100:FF:000025">
    <property type="entry name" value="N-terminal EF-hand calcium-binding protein 1"/>
    <property type="match status" value="1"/>
</dbReference>
<feature type="domain" description="ABM" evidence="2">
    <location>
        <begin position="218"/>
        <end position="278"/>
    </location>
</feature>
<dbReference type="PANTHER" id="PTHR12178">
    <property type="entry name" value="EF-HAND DOMAIN-CONTAINING PROTEIN"/>
    <property type="match status" value="1"/>
</dbReference>
<dbReference type="AlphaFoldDB" id="A0A7L2L0L3"/>
<reference evidence="3 4" key="1">
    <citation type="submission" date="2019-09" db="EMBL/GenBank/DDBJ databases">
        <title>Bird 10,000 Genomes (B10K) Project - Family phase.</title>
        <authorList>
            <person name="Zhang G."/>
        </authorList>
    </citation>
    <scope>NUCLEOTIDE SEQUENCE [LARGE SCALE GENOMIC DNA]</scope>
    <source>
        <strain evidence="3">B10K-DU-001-36</strain>
        <tissue evidence="3">Muscle</tissue>
    </source>
</reference>
<dbReference type="OrthoDB" id="289247at2759"/>
<organism evidence="3 4">
    <name type="scientific">Zosterops hypoxanthus</name>
    <dbReference type="NCBI Taxonomy" id="2485327"/>
    <lineage>
        <taxon>Eukaryota</taxon>
        <taxon>Metazoa</taxon>
        <taxon>Chordata</taxon>
        <taxon>Craniata</taxon>
        <taxon>Vertebrata</taxon>
        <taxon>Euteleostomi</taxon>
        <taxon>Archelosauria</taxon>
        <taxon>Archosauria</taxon>
        <taxon>Dinosauria</taxon>
        <taxon>Saurischia</taxon>
        <taxon>Theropoda</taxon>
        <taxon>Coelurosauria</taxon>
        <taxon>Aves</taxon>
        <taxon>Neognathae</taxon>
        <taxon>Neoaves</taxon>
        <taxon>Telluraves</taxon>
        <taxon>Australaves</taxon>
        <taxon>Passeriformes</taxon>
        <taxon>Sylvioidea</taxon>
        <taxon>Zosteropidae</taxon>
        <taxon>Zosterops</taxon>
    </lineage>
</organism>
<name>A0A7L2L0L3_9PASS</name>
<feature type="transmembrane region" description="Helical" evidence="1">
    <location>
        <begin position="90"/>
        <end position="110"/>
    </location>
</feature>
<keyword evidence="1" id="KW-0812">Transmembrane</keyword>
<feature type="non-terminal residue" evidence="3">
    <location>
        <position position="1"/>
    </location>
</feature>
<feature type="non-terminal residue" evidence="3">
    <location>
        <position position="278"/>
    </location>
</feature>
<dbReference type="GO" id="GO:0042984">
    <property type="term" value="P:regulation of amyloid precursor protein biosynthetic process"/>
    <property type="evidence" value="ECO:0007669"/>
    <property type="project" value="TreeGrafter"/>
</dbReference>
<dbReference type="InterPro" id="IPR039862">
    <property type="entry name" value="NECAB1/2/3"/>
</dbReference>
<evidence type="ECO:0000259" key="2">
    <source>
        <dbReference type="PROSITE" id="PS51725"/>
    </source>
</evidence>
<dbReference type="GO" id="GO:0005737">
    <property type="term" value="C:cytoplasm"/>
    <property type="evidence" value="ECO:0007669"/>
    <property type="project" value="TreeGrafter"/>
</dbReference>
<accession>A0A7L2L0L3</accession>
<keyword evidence="1" id="KW-1133">Transmembrane helix</keyword>
<sequence>SDDGKLSFAEFRAYFADRVLSGEELHELFHTIGTHNTEPFVGDMVFCLLSDYFSKHLGVYENVLSVLEDLNITILKAMEKTKKVSKNCDIFFTLYILFTMVTFSTVQSLIMCIFRCIKGNSNLCCSQRSQLPLDEENVENYPYSFTLSKTNKQNNMLTQTHFIWTAQTVVQCWIEEDSQWMIQINRLQKLIDRLEKKDLNLEPLKEEVLEENARSHIMIIQHQMSVVEEKVEEFHLALKQYLETASAQGGCLHVSIQKLPSNFHFFVYEFWGNSNAWN</sequence>
<dbReference type="Pfam" id="PF03992">
    <property type="entry name" value="ABM"/>
    <property type="match status" value="1"/>
</dbReference>
<evidence type="ECO:0000313" key="4">
    <source>
        <dbReference type="Proteomes" id="UP000549157"/>
    </source>
</evidence>
<keyword evidence="4" id="KW-1185">Reference proteome</keyword>
<evidence type="ECO:0000256" key="1">
    <source>
        <dbReference type="SAM" id="Phobius"/>
    </source>
</evidence>
<comment type="caution">
    <text evidence="3">The sequence shown here is derived from an EMBL/GenBank/DDBJ whole genome shotgun (WGS) entry which is preliminary data.</text>
</comment>
<proteinExistence type="predicted"/>